<feature type="region of interest" description="Disordered" evidence="1">
    <location>
        <begin position="323"/>
        <end position="364"/>
    </location>
</feature>
<gene>
    <name evidence="4" type="ORF">RBH19_00695</name>
</gene>
<dbReference type="Gene3D" id="3.30.360.10">
    <property type="entry name" value="Dihydrodipicolinate Reductase, domain 2"/>
    <property type="match status" value="1"/>
</dbReference>
<dbReference type="Gene3D" id="3.40.50.720">
    <property type="entry name" value="NAD(P)-binding Rossmann-like Domain"/>
    <property type="match status" value="1"/>
</dbReference>
<evidence type="ECO:0000313" key="4">
    <source>
        <dbReference type="EMBL" id="MDQ2068389.1"/>
    </source>
</evidence>
<evidence type="ECO:0000313" key="5">
    <source>
        <dbReference type="Proteomes" id="UP001239019"/>
    </source>
</evidence>
<dbReference type="InterPro" id="IPR000683">
    <property type="entry name" value="Gfo/Idh/MocA-like_OxRdtase_N"/>
</dbReference>
<feature type="compositionally biased region" description="Polar residues" evidence="1">
    <location>
        <begin position="344"/>
        <end position="354"/>
    </location>
</feature>
<dbReference type="InterPro" id="IPR055170">
    <property type="entry name" value="GFO_IDH_MocA-like_dom"/>
</dbReference>
<dbReference type="SUPFAM" id="SSF51735">
    <property type="entry name" value="NAD(P)-binding Rossmann-fold domains"/>
    <property type="match status" value="1"/>
</dbReference>
<evidence type="ECO:0000256" key="1">
    <source>
        <dbReference type="SAM" id="MobiDB-lite"/>
    </source>
</evidence>
<feature type="domain" description="GFO/IDH/MocA-like oxidoreductase" evidence="3">
    <location>
        <begin position="160"/>
        <end position="228"/>
    </location>
</feature>
<comment type="caution">
    <text evidence="4">The sequence shown here is derived from an EMBL/GenBank/DDBJ whole genome shotgun (WGS) entry which is preliminary data.</text>
</comment>
<dbReference type="Pfam" id="PF22725">
    <property type="entry name" value="GFO_IDH_MocA_C3"/>
    <property type="match status" value="1"/>
</dbReference>
<accession>A0ABU0W303</accession>
<reference evidence="4 5" key="1">
    <citation type="submission" date="2023-08" db="EMBL/GenBank/DDBJ databases">
        <title>Whole-genome sequencing of halo(alkali)philic microorganisms from hypersaline lakes.</title>
        <authorList>
            <person name="Sorokin D.Y."/>
            <person name="Abbas B."/>
            <person name="Merkel A.Y."/>
        </authorList>
    </citation>
    <scope>NUCLEOTIDE SEQUENCE [LARGE SCALE GENOMIC DNA]</scope>
    <source>
        <strain evidence="4 5">AB-CW4</strain>
    </source>
</reference>
<protein>
    <submittedName>
        <fullName evidence="4">Gfo/Idh/MocA family oxidoreductase</fullName>
    </submittedName>
</protein>
<dbReference type="PANTHER" id="PTHR43377">
    <property type="entry name" value="BILIVERDIN REDUCTASE A"/>
    <property type="match status" value="1"/>
</dbReference>
<dbReference type="RefSeq" id="WP_306726880.1">
    <property type="nucleotide sequence ID" value="NZ_JAVDDT010000001.1"/>
</dbReference>
<keyword evidence="5" id="KW-1185">Reference proteome</keyword>
<sequence>MSQDKEACLRAAVVGVGYYGSFHAEKYATLPGSSLVAVADHNADHAERAATEYEVPAYSDHRELIGKVDLASVVVPAKGHFQVARDLIEAGIHVLIEKPITRTVEEAETLIELARKHEVVLQVGHLERFNPAFRALPDSLRSPSYIESHRLTPFPKRNADVSVVLDLMIHDIDLVLALAGSPVKSIQAKGVSVFSDALDMVNAVLHFENGTVANLTASRASTQPQRTLHLFQQNAYTTLDLHAKDLVIQHRKSEHSDSIATEEIRCDNADVLRTEVMSFLNAVRDGSPPAVTGEDGLSALATANWIMDVVEKDQSPMEPLAIFEDGENGNISSRVHHDPHPETNETVFSRSSLVSGKEKENKES</sequence>
<dbReference type="SUPFAM" id="SSF55347">
    <property type="entry name" value="Glyceraldehyde-3-phosphate dehydrogenase-like, C-terminal domain"/>
    <property type="match status" value="1"/>
</dbReference>
<dbReference type="InterPro" id="IPR036291">
    <property type="entry name" value="NAD(P)-bd_dom_sf"/>
</dbReference>
<dbReference type="PANTHER" id="PTHR43377:SF1">
    <property type="entry name" value="BILIVERDIN REDUCTASE A"/>
    <property type="match status" value="1"/>
</dbReference>
<name>A0ABU0W303_9GAMM</name>
<organism evidence="4 5">
    <name type="scientific">Natronospira bacteriovora</name>
    <dbReference type="NCBI Taxonomy" id="3069753"/>
    <lineage>
        <taxon>Bacteria</taxon>
        <taxon>Pseudomonadati</taxon>
        <taxon>Pseudomonadota</taxon>
        <taxon>Gammaproteobacteria</taxon>
        <taxon>Natronospirales</taxon>
        <taxon>Natronospiraceae</taxon>
        <taxon>Natronospira</taxon>
    </lineage>
</organism>
<dbReference type="InterPro" id="IPR051450">
    <property type="entry name" value="Gfo/Idh/MocA_Oxidoreductases"/>
</dbReference>
<feature type="domain" description="Gfo/Idh/MocA-like oxidoreductase N-terminal" evidence="2">
    <location>
        <begin position="9"/>
        <end position="125"/>
    </location>
</feature>
<proteinExistence type="predicted"/>
<dbReference type="EMBL" id="JAVDDT010000001">
    <property type="protein sequence ID" value="MDQ2068389.1"/>
    <property type="molecule type" value="Genomic_DNA"/>
</dbReference>
<evidence type="ECO:0000259" key="2">
    <source>
        <dbReference type="Pfam" id="PF01408"/>
    </source>
</evidence>
<dbReference type="Pfam" id="PF01408">
    <property type="entry name" value="GFO_IDH_MocA"/>
    <property type="match status" value="1"/>
</dbReference>
<evidence type="ECO:0000259" key="3">
    <source>
        <dbReference type="Pfam" id="PF22725"/>
    </source>
</evidence>
<dbReference type="Proteomes" id="UP001239019">
    <property type="component" value="Unassembled WGS sequence"/>
</dbReference>